<feature type="domain" description="YCII-related" evidence="2">
    <location>
        <begin position="44"/>
        <end position="104"/>
    </location>
</feature>
<dbReference type="Proteomes" id="UP000612585">
    <property type="component" value="Unassembled WGS sequence"/>
</dbReference>
<evidence type="ECO:0000259" key="2">
    <source>
        <dbReference type="Pfam" id="PF03795"/>
    </source>
</evidence>
<dbReference type="SUPFAM" id="SSF54909">
    <property type="entry name" value="Dimeric alpha+beta barrel"/>
    <property type="match status" value="1"/>
</dbReference>
<dbReference type="PANTHER" id="PTHR35174:SF3">
    <property type="entry name" value="BLL7171 PROTEIN"/>
    <property type="match status" value="1"/>
</dbReference>
<name>A0A8J3ZF00_9ACTN</name>
<gene>
    <name evidence="3" type="ORF">Vau01_102020</name>
</gene>
<dbReference type="EMBL" id="BOPG01000082">
    <property type="protein sequence ID" value="GIJ62686.1"/>
    <property type="molecule type" value="Genomic_DNA"/>
</dbReference>
<keyword evidence="4" id="KW-1185">Reference proteome</keyword>
<sequence>MKFMLFVCAEPGAPSEGETGLTIEQWLAETERRGVRLEGDILAATSDATTIRDYGRLITDGPFADTKEWIAGYDVLDCKDLDEAVEIAALHPMARAGLIEVRPFWSE</sequence>
<dbReference type="InterPro" id="IPR005545">
    <property type="entry name" value="YCII"/>
</dbReference>
<dbReference type="PANTHER" id="PTHR35174">
    <property type="entry name" value="BLL7171 PROTEIN-RELATED"/>
    <property type="match status" value="1"/>
</dbReference>
<evidence type="ECO:0000313" key="3">
    <source>
        <dbReference type="EMBL" id="GIJ62686.1"/>
    </source>
</evidence>
<dbReference type="Pfam" id="PF03795">
    <property type="entry name" value="YCII"/>
    <property type="match status" value="1"/>
</dbReference>
<dbReference type="Gene3D" id="3.30.70.1060">
    <property type="entry name" value="Dimeric alpha+beta barrel"/>
    <property type="match status" value="1"/>
</dbReference>
<dbReference type="InterPro" id="IPR011008">
    <property type="entry name" value="Dimeric_a/b-barrel"/>
</dbReference>
<comment type="similarity">
    <text evidence="1">Belongs to the YciI family.</text>
</comment>
<dbReference type="AlphaFoldDB" id="A0A8J3ZF00"/>
<accession>A0A8J3ZF00</accession>
<organism evidence="3 4">
    <name type="scientific">Virgisporangium aurantiacum</name>
    <dbReference type="NCBI Taxonomy" id="175570"/>
    <lineage>
        <taxon>Bacteria</taxon>
        <taxon>Bacillati</taxon>
        <taxon>Actinomycetota</taxon>
        <taxon>Actinomycetes</taxon>
        <taxon>Micromonosporales</taxon>
        <taxon>Micromonosporaceae</taxon>
        <taxon>Virgisporangium</taxon>
    </lineage>
</organism>
<comment type="caution">
    <text evidence="3">The sequence shown here is derived from an EMBL/GenBank/DDBJ whole genome shotgun (WGS) entry which is preliminary data.</text>
</comment>
<protein>
    <submittedName>
        <fullName evidence="3">Transcription initiation protein</fullName>
    </submittedName>
</protein>
<reference evidence="3" key="1">
    <citation type="submission" date="2021-01" db="EMBL/GenBank/DDBJ databases">
        <title>Whole genome shotgun sequence of Virgisporangium aurantiacum NBRC 16421.</title>
        <authorList>
            <person name="Komaki H."/>
            <person name="Tamura T."/>
        </authorList>
    </citation>
    <scope>NUCLEOTIDE SEQUENCE</scope>
    <source>
        <strain evidence="3">NBRC 16421</strain>
    </source>
</reference>
<evidence type="ECO:0000313" key="4">
    <source>
        <dbReference type="Proteomes" id="UP000612585"/>
    </source>
</evidence>
<evidence type="ECO:0000256" key="1">
    <source>
        <dbReference type="ARBA" id="ARBA00007689"/>
    </source>
</evidence>
<proteinExistence type="inferred from homology"/>
<dbReference type="RefSeq" id="WP_204008497.1">
    <property type="nucleotide sequence ID" value="NZ_BOPG01000082.1"/>
</dbReference>